<organism evidence="2 3">
    <name type="scientific">Mucilaginibacter ximonensis</name>
    <dbReference type="NCBI Taxonomy" id="538021"/>
    <lineage>
        <taxon>Bacteria</taxon>
        <taxon>Pseudomonadati</taxon>
        <taxon>Bacteroidota</taxon>
        <taxon>Sphingobacteriia</taxon>
        <taxon>Sphingobacteriales</taxon>
        <taxon>Sphingobacteriaceae</taxon>
        <taxon>Mucilaginibacter</taxon>
    </lineage>
</organism>
<dbReference type="Proteomes" id="UP001597557">
    <property type="component" value="Unassembled WGS sequence"/>
</dbReference>
<dbReference type="RefSeq" id="WP_377189330.1">
    <property type="nucleotide sequence ID" value="NZ_JBHUPD010000004.1"/>
</dbReference>
<protein>
    <recommendedName>
        <fullName evidence="4">Tetratricopeptide repeat protein</fullName>
    </recommendedName>
</protein>
<name>A0ABW5YGL4_9SPHI</name>
<proteinExistence type="predicted"/>
<evidence type="ECO:0000313" key="3">
    <source>
        <dbReference type="Proteomes" id="UP001597557"/>
    </source>
</evidence>
<gene>
    <name evidence="2" type="ORF">ACFS5N_18670</name>
</gene>
<evidence type="ECO:0000313" key="2">
    <source>
        <dbReference type="EMBL" id="MFD2874514.1"/>
    </source>
</evidence>
<evidence type="ECO:0000256" key="1">
    <source>
        <dbReference type="SAM" id="MobiDB-lite"/>
    </source>
</evidence>
<comment type="caution">
    <text evidence="2">The sequence shown here is derived from an EMBL/GenBank/DDBJ whole genome shotgun (WGS) entry which is preliminary data.</text>
</comment>
<dbReference type="EMBL" id="JBHUPD010000004">
    <property type="protein sequence ID" value="MFD2874514.1"/>
    <property type="molecule type" value="Genomic_DNA"/>
</dbReference>
<feature type="compositionally biased region" description="Low complexity" evidence="1">
    <location>
        <begin position="325"/>
        <end position="337"/>
    </location>
</feature>
<reference evidence="3" key="1">
    <citation type="journal article" date="2019" name="Int. J. Syst. Evol. Microbiol.">
        <title>The Global Catalogue of Microorganisms (GCM) 10K type strain sequencing project: providing services to taxonomists for standard genome sequencing and annotation.</title>
        <authorList>
            <consortium name="The Broad Institute Genomics Platform"/>
            <consortium name="The Broad Institute Genome Sequencing Center for Infectious Disease"/>
            <person name="Wu L."/>
            <person name="Ma J."/>
        </authorList>
    </citation>
    <scope>NUCLEOTIDE SEQUENCE [LARGE SCALE GENOMIC DNA]</scope>
    <source>
        <strain evidence="3">KCTC 22437</strain>
    </source>
</reference>
<evidence type="ECO:0008006" key="4">
    <source>
        <dbReference type="Google" id="ProtNLM"/>
    </source>
</evidence>
<accession>A0ABW5YGL4</accession>
<feature type="region of interest" description="Disordered" evidence="1">
    <location>
        <begin position="308"/>
        <end position="347"/>
    </location>
</feature>
<sequence length="528" mass="59628">MNGQGNTAEYDFLWKLLANPADNNHSYIFSLQSLVSDFPQSGALRALLMPNGDKRHVKHAAAYFNPGLLHKLATAPDSLAKVSNEQIIFNEAGTGVLTDVNYAIPQAEPFVPPVPDAEAAYVQVLNDDDAEPVEKAADFTDDHLPPPVPTFEPEAIVDSTRENIPAYIDEGEPADAVDSLEVPSITPEPEPVAEATPMAFHQETELQPVIEQPLSAPEPEPAASFHEEQKNNLAREYEAYMAKTDITPTEPVSSYEEVRYFHQPIDDEVYDEIVSIEDIGLEQLAILNKSAQEATADENYFVFEPAISGDSNQQNAPEPEKYAETTEQQAAAATYQQAPPPDVAYPDPYFKDDVSKYNDEKMPYTFMWWLDKTRKEHAYIYQPYTHHSAKQSTQPAAENKPQKPVVDELQQQYYQSIVANTSLTDYDKTAPLLTNAQSNRKEDKIIERFIQEEPHIKHPAEIKLDNENKAKRSSEDKEELVTETLARIYTEQMLYHKAIITYKKLMLKYPEKSLYFAGQIEQLENKIN</sequence>
<keyword evidence="3" id="KW-1185">Reference proteome</keyword>